<evidence type="ECO:0000313" key="3">
    <source>
        <dbReference type="Proteomes" id="UP000815677"/>
    </source>
</evidence>
<feature type="region of interest" description="Disordered" evidence="1">
    <location>
        <begin position="607"/>
        <end position="793"/>
    </location>
</feature>
<feature type="compositionally biased region" description="Low complexity" evidence="1">
    <location>
        <begin position="631"/>
        <end position="646"/>
    </location>
</feature>
<proteinExistence type="predicted"/>
<organism evidence="2 3">
    <name type="scientific">Mycena chlorophos</name>
    <name type="common">Agaric fungus</name>
    <name type="synonym">Agaricus chlorophos</name>
    <dbReference type="NCBI Taxonomy" id="658473"/>
    <lineage>
        <taxon>Eukaryota</taxon>
        <taxon>Fungi</taxon>
        <taxon>Dikarya</taxon>
        <taxon>Basidiomycota</taxon>
        <taxon>Agaricomycotina</taxon>
        <taxon>Agaricomycetes</taxon>
        <taxon>Agaricomycetidae</taxon>
        <taxon>Agaricales</taxon>
        <taxon>Marasmiineae</taxon>
        <taxon>Mycenaceae</taxon>
        <taxon>Mycena</taxon>
    </lineage>
</organism>
<protein>
    <recommendedName>
        <fullName evidence="4">F-box domain-containing protein</fullName>
    </recommendedName>
</protein>
<feature type="compositionally biased region" description="Basic residues" evidence="1">
    <location>
        <begin position="421"/>
        <end position="431"/>
    </location>
</feature>
<feature type="compositionally biased region" description="Basic residues" evidence="1">
    <location>
        <begin position="699"/>
        <end position="708"/>
    </location>
</feature>
<reference evidence="2" key="1">
    <citation type="submission" date="2014-09" db="EMBL/GenBank/DDBJ databases">
        <title>Genome sequence of the luminous mushroom Mycena chlorophos for searching fungal bioluminescence genes.</title>
        <authorList>
            <person name="Tanaka Y."/>
            <person name="Kasuga D."/>
            <person name="Oba Y."/>
            <person name="Hase S."/>
            <person name="Sato K."/>
            <person name="Oba Y."/>
            <person name="Sakakibara Y."/>
        </authorList>
    </citation>
    <scope>NUCLEOTIDE SEQUENCE</scope>
</reference>
<dbReference type="EMBL" id="DF849245">
    <property type="protein sequence ID" value="GAT56127.1"/>
    <property type="molecule type" value="Genomic_DNA"/>
</dbReference>
<gene>
    <name evidence="2" type="ORF">MCHLO_12816</name>
</gene>
<keyword evidence="3" id="KW-1185">Reference proteome</keyword>
<evidence type="ECO:0000256" key="1">
    <source>
        <dbReference type="SAM" id="MobiDB-lite"/>
    </source>
</evidence>
<dbReference type="Proteomes" id="UP000815677">
    <property type="component" value="Unassembled WGS sequence"/>
</dbReference>
<evidence type="ECO:0000313" key="2">
    <source>
        <dbReference type="EMBL" id="GAT56127.1"/>
    </source>
</evidence>
<feature type="region of interest" description="Disordered" evidence="1">
    <location>
        <begin position="413"/>
        <end position="436"/>
    </location>
</feature>
<accession>A0ABQ0LYS5</accession>
<sequence>MAPVLPLELVDLILSSFHILAPLANTDTDNRPDEAAAKILGRCALVCRAWVPPSRRLLFHRLTITRTTAHAFACLFPSARSRKSVSVVTFLPFVREIVLDGPIAEDRWLHTVFLAKLIEHLPTSLISTLSLRGLSTPWDQYACGLPSREVLVNITHLELCGKWKLAETIGFIASFSLLEDLTVESTGALDAFSPELDFLPPPPTLRRATFRQHRCRPIFNWIQQRRPSGLEALHFTLPDQRIAEPFIGDALEYIAAQGPSLKSLGFLVLGEDRLWNLSCSDSDYLPVQINPPLARLSELISSFLRTNTRLRHLVVNIDPPRWPYWRDPAPVEFNLPTSALFRAIENKTVRSLELLTLKEAWKLGIRESDSPSSYSQQMDDLLVQLPPRCCIALRVDARSSFANADANLLTQNLPKFGKNSSRSRQRRRRRSQERTVARAHDYYPRFLYGESEGAMEGRSKSRGALITTGRKLAAIRTPYPIRETSHALVNKPPQATPFLGLQKSRMYASPSKLRRRPKTPGGGLAARLRQMHHHQQQQQLNAFPSSLPPSSPIPTSSTDRIHGSEGDGDAVIGSEDVVEEGEAEEQELDDSYSDPFGFFAVERRLKTLRAAQPPKPPVPEPEFQSTPPRLAQTQTQSSSPATTPSPVKRPQPAKPRDSAADDNDASDSELPSPPRVRKRVASKPKEDYSDAELSEPPKAKRARTRKRTRIDEVKPKSAKRGRKAKENLDSDPPKAPVRRSTRVLAANAKTIKPSSTKTKPAVKPRAKPRSKGKEKENAEEEETSGDEDDKLRRERDARIAYFRKLDEYSFEKENVLKIR</sequence>
<feature type="compositionally biased region" description="Acidic residues" evidence="1">
    <location>
        <begin position="777"/>
        <end position="788"/>
    </location>
</feature>
<feature type="compositionally biased region" description="Basic residues" evidence="1">
    <location>
        <begin position="760"/>
        <end position="770"/>
    </location>
</feature>
<name>A0ABQ0LYS5_MYCCL</name>
<evidence type="ECO:0008006" key="4">
    <source>
        <dbReference type="Google" id="ProtNLM"/>
    </source>
</evidence>
<feature type="region of interest" description="Disordered" evidence="1">
    <location>
        <begin position="532"/>
        <end position="571"/>
    </location>
</feature>
<feature type="compositionally biased region" description="Low complexity" evidence="1">
    <location>
        <begin position="749"/>
        <end position="759"/>
    </location>
</feature>